<dbReference type="EMBL" id="JAEUBD010000095">
    <property type="protein sequence ID" value="KAH3677984.1"/>
    <property type="molecule type" value="Genomic_DNA"/>
</dbReference>
<evidence type="ECO:0000256" key="8">
    <source>
        <dbReference type="ARBA" id="ARBA00034837"/>
    </source>
</evidence>
<name>A0A9P8PVE8_9ASCO</name>
<dbReference type="Proteomes" id="UP000788993">
    <property type="component" value="Unassembled WGS sequence"/>
</dbReference>
<comment type="caution">
    <text evidence="13">The sequence shown here is derived from an EMBL/GenBank/DDBJ whole genome shotgun (WGS) entry which is preliminary data.</text>
</comment>
<dbReference type="CDD" id="cd11659">
    <property type="entry name" value="SANT_CDC5_II"/>
    <property type="match status" value="1"/>
</dbReference>
<keyword evidence="9" id="KW-0175">Coiled coil</keyword>
<dbReference type="GO" id="GO:0005681">
    <property type="term" value="C:spliceosomal complex"/>
    <property type="evidence" value="ECO:0007669"/>
    <property type="project" value="UniProtKB-KW"/>
</dbReference>
<dbReference type="Gene3D" id="1.10.10.60">
    <property type="entry name" value="Homeodomain-like"/>
    <property type="match status" value="2"/>
</dbReference>
<keyword evidence="7" id="KW-0539">Nucleus</keyword>
<dbReference type="GO" id="GO:0003677">
    <property type="term" value="F:DNA binding"/>
    <property type="evidence" value="ECO:0007669"/>
    <property type="project" value="UniProtKB-KW"/>
</dbReference>
<dbReference type="FunFam" id="1.10.10.60:FF:000021">
    <property type="entry name" value="CDC5 cell division cycle 5-like"/>
    <property type="match status" value="1"/>
</dbReference>
<feature type="domain" description="Myb-like" evidence="11">
    <location>
        <begin position="7"/>
        <end position="54"/>
    </location>
</feature>
<feature type="region of interest" description="Disordered" evidence="10">
    <location>
        <begin position="241"/>
        <end position="282"/>
    </location>
</feature>
<dbReference type="GO" id="GO:0000398">
    <property type="term" value="P:mRNA splicing, via spliceosome"/>
    <property type="evidence" value="ECO:0007669"/>
    <property type="project" value="InterPro"/>
</dbReference>
<evidence type="ECO:0000256" key="2">
    <source>
        <dbReference type="ARBA" id="ARBA00022664"/>
    </source>
</evidence>
<dbReference type="PROSITE" id="PS50090">
    <property type="entry name" value="MYB_LIKE"/>
    <property type="match status" value="2"/>
</dbReference>
<keyword evidence="2" id="KW-0507">mRNA processing</keyword>
<feature type="domain" description="HTH myb-type" evidence="12">
    <location>
        <begin position="6"/>
        <end position="54"/>
    </location>
</feature>
<dbReference type="GO" id="GO:0000974">
    <property type="term" value="C:Prp19 complex"/>
    <property type="evidence" value="ECO:0007669"/>
    <property type="project" value="InterPro"/>
</dbReference>
<evidence type="ECO:0000256" key="9">
    <source>
        <dbReference type="SAM" id="Coils"/>
    </source>
</evidence>
<dbReference type="PANTHER" id="PTHR45885">
    <property type="entry name" value="CELL DIVISION CYCLE 5-LIKE PROTEIN"/>
    <property type="match status" value="1"/>
</dbReference>
<evidence type="ECO:0000259" key="12">
    <source>
        <dbReference type="PROSITE" id="PS51294"/>
    </source>
</evidence>
<keyword evidence="6" id="KW-0508">mRNA splicing</keyword>
<keyword evidence="5" id="KW-0238">DNA-binding</keyword>
<dbReference type="InterPro" id="IPR017930">
    <property type="entry name" value="Myb_dom"/>
</dbReference>
<reference evidence="13" key="1">
    <citation type="journal article" date="2021" name="Open Biol.">
        <title>Shared evolutionary footprints suggest mitochondrial oxidative damage underlies multiple complex I losses in fungi.</title>
        <authorList>
            <person name="Schikora-Tamarit M.A."/>
            <person name="Marcet-Houben M."/>
            <person name="Nosek J."/>
            <person name="Gabaldon T."/>
        </authorList>
    </citation>
    <scope>NUCLEOTIDE SEQUENCE</scope>
    <source>
        <strain evidence="13">NCAIM Y.01608</strain>
    </source>
</reference>
<sequence length="574" mass="65535">MAPIYVKGGVWTNVEDAILKAAISKYGLNQWARVSSLLEKKTAKQCKMRWQEWLDPRIKKLEWTKEEDQKLLELVRLRPNQWNSISMLMNRTANQCIERYQQLLDDNLDDSDLRLTGNMQQAALGADSLNLNPESKPARPDFEDMDDDEREMLSEARARLANTQGKKAKRKARERMLAESRRVAIVQKRRELKQAGINSKFRTKKKFATQMDYNNDVAFAREPEEGRFDTSEEKLQNLRARHEFDDKAERNQAPNLEHDKLDKKRRRQAKEARTTFQGAAQSYDDDLEFKKRKLELSAPEEDQQVVDIDAKIKDATKDLNRATHEKSILFTKADEEQEEESDPLEPKESLSSKLAKLPAPLNDFEIVDSDSEQEEPAPQPEPKIETVPVRDVPNAETANKISDLKLPAPDRKSLLELAKQSSGVDRLVLEEMVRLVEGEVSGVETPEIVEAAIEAELSALDYNEYVAAVENSSATDNAEQLLKNIRQVSEQSGQLEKKFAALTNGYLRNQAALCKDIANKYGVLSDLDRECVVYEQVKGLEERAIEYRSSSLQESIDRMTVAIGDAQQRLRNRA</sequence>
<dbReference type="CDD" id="cd00167">
    <property type="entry name" value="SANT"/>
    <property type="match status" value="1"/>
</dbReference>
<feature type="domain" description="HTH myb-type" evidence="12">
    <location>
        <begin position="55"/>
        <end position="108"/>
    </location>
</feature>
<feature type="region of interest" description="Disordered" evidence="10">
    <location>
        <begin position="328"/>
        <end position="352"/>
    </location>
</feature>
<keyword evidence="4" id="KW-0677">Repeat</keyword>
<keyword evidence="14" id="KW-1185">Reference proteome</keyword>
<feature type="compositionally biased region" description="Basic and acidic residues" evidence="10">
    <location>
        <begin position="241"/>
        <end position="262"/>
    </location>
</feature>
<comment type="similarity">
    <text evidence="1">Belongs to the CEF1 family.</text>
</comment>
<dbReference type="Pfam" id="PF00249">
    <property type="entry name" value="Myb_DNA-binding"/>
    <property type="match status" value="2"/>
</dbReference>
<dbReference type="PROSITE" id="PS51294">
    <property type="entry name" value="HTH_MYB"/>
    <property type="match status" value="2"/>
</dbReference>
<evidence type="ECO:0000256" key="7">
    <source>
        <dbReference type="ARBA" id="ARBA00023242"/>
    </source>
</evidence>
<dbReference type="AlphaFoldDB" id="A0A9P8PVE8"/>
<evidence type="ECO:0000256" key="10">
    <source>
        <dbReference type="SAM" id="MobiDB-lite"/>
    </source>
</evidence>
<evidence type="ECO:0000256" key="3">
    <source>
        <dbReference type="ARBA" id="ARBA00022728"/>
    </source>
</evidence>
<evidence type="ECO:0000313" key="13">
    <source>
        <dbReference type="EMBL" id="KAH3677984.1"/>
    </source>
</evidence>
<feature type="coiled-coil region" evidence="9">
    <location>
        <begin position="471"/>
        <end position="498"/>
    </location>
</feature>
<protein>
    <recommendedName>
        <fullName evidence="8">Pre-mRNA-splicing factor CEF1</fullName>
    </recommendedName>
</protein>
<dbReference type="InterPro" id="IPR009057">
    <property type="entry name" value="Homeodomain-like_sf"/>
</dbReference>
<feature type="domain" description="Myb-like" evidence="11">
    <location>
        <begin position="55"/>
        <end position="104"/>
    </location>
</feature>
<reference evidence="13" key="2">
    <citation type="submission" date="2021-01" db="EMBL/GenBank/DDBJ databases">
        <authorList>
            <person name="Schikora-Tamarit M.A."/>
        </authorList>
    </citation>
    <scope>NUCLEOTIDE SEQUENCE</scope>
    <source>
        <strain evidence="13">NCAIM Y.01608</strain>
    </source>
</reference>
<proteinExistence type="inferred from homology"/>
<dbReference type="InterPro" id="IPR047240">
    <property type="entry name" value="SANT_CDC5L_II"/>
</dbReference>
<gene>
    <name evidence="13" type="ORF">OGATHE_000639</name>
</gene>
<evidence type="ECO:0000313" key="14">
    <source>
        <dbReference type="Proteomes" id="UP000788993"/>
    </source>
</evidence>
<dbReference type="InterPro" id="IPR001005">
    <property type="entry name" value="SANT/Myb"/>
</dbReference>
<evidence type="ECO:0000259" key="11">
    <source>
        <dbReference type="PROSITE" id="PS50090"/>
    </source>
</evidence>
<evidence type="ECO:0000256" key="1">
    <source>
        <dbReference type="ARBA" id="ARBA00010506"/>
    </source>
</evidence>
<evidence type="ECO:0000256" key="6">
    <source>
        <dbReference type="ARBA" id="ARBA00023187"/>
    </source>
</evidence>
<dbReference type="InterPro" id="IPR047242">
    <property type="entry name" value="CDC5L/Cef1"/>
</dbReference>
<organism evidence="13 14">
    <name type="scientific">Ogataea polymorpha</name>
    <dbReference type="NCBI Taxonomy" id="460523"/>
    <lineage>
        <taxon>Eukaryota</taxon>
        <taxon>Fungi</taxon>
        <taxon>Dikarya</taxon>
        <taxon>Ascomycota</taxon>
        <taxon>Saccharomycotina</taxon>
        <taxon>Pichiomycetes</taxon>
        <taxon>Pichiales</taxon>
        <taxon>Pichiaceae</taxon>
        <taxon>Ogataea</taxon>
    </lineage>
</organism>
<keyword evidence="3" id="KW-0747">Spliceosome</keyword>
<evidence type="ECO:0000256" key="5">
    <source>
        <dbReference type="ARBA" id="ARBA00023125"/>
    </source>
</evidence>
<dbReference type="PANTHER" id="PTHR45885:SF1">
    <property type="entry name" value="CELL DIVISION CYCLE 5-LIKE PROTEIN"/>
    <property type="match status" value="1"/>
</dbReference>
<dbReference type="SMART" id="SM00717">
    <property type="entry name" value="SANT"/>
    <property type="match status" value="2"/>
</dbReference>
<dbReference type="SUPFAM" id="SSF46689">
    <property type="entry name" value="Homeodomain-like"/>
    <property type="match status" value="1"/>
</dbReference>
<accession>A0A9P8PVE8</accession>
<evidence type="ECO:0000256" key="4">
    <source>
        <dbReference type="ARBA" id="ARBA00022737"/>
    </source>
</evidence>